<dbReference type="Proteomes" id="UP000717696">
    <property type="component" value="Unassembled WGS sequence"/>
</dbReference>
<comment type="caution">
    <text evidence="1">The sequence shown here is derived from an EMBL/GenBank/DDBJ whole genome shotgun (WGS) entry which is preliminary data.</text>
</comment>
<accession>A0A9P9DWP1</accession>
<protein>
    <submittedName>
        <fullName evidence="1">Uncharacterized protein</fullName>
    </submittedName>
</protein>
<dbReference type="Gene3D" id="3.30.870.10">
    <property type="entry name" value="Endonuclease Chain A"/>
    <property type="match status" value="1"/>
</dbReference>
<keyword evidence="2" id="KW-1185">Reference proteome</keyword>
<dbReference type="OrthoDB" id="443402at2759"/>
<organism evidence="1 2">
    <name type="scientific">Dactylonectria estremocensis</name>
    <dbReference type="NCBI Taxonomy" id="1079267"/>
    <lineage>
        <taxon>Eukaryota</taxon>
        <taxon>Fungi</taxon>
        <taxon>Dikarya</taxon>
        <taxon>Ascomycota</taxon>
        <taxon>Pezizomycotina</taxon>
        <taxon>Sordariomycetes</taxon>
        <taxon>Hypocreomycetidae</taxon>
        <taxon>Hypocreales</taxon>
        <taxon>Nectriaceae</taxon>
        <taxon>Dactylonectria</taxon>
    </lineage>
</organism>
<dbReference type="EMBL" id="JAGMUU010000022">
    <property type="protein sequence ID" value="KAH7127875.1"/>
    <property type="molecule type" value="Genomic_DNA"/>
</dbReference>
<sequence>MFLFCEDQLRNRATSVGADPDGGPVQDPLLGILPAGDMPLLTNGAGHLAVFEDFIRDHAQPPSSDTTSEKKSRRLTLLNLSMSNQGDARGVLSALVDFRRQNPGADMAIVVSKLGPTDFQETPAFRNYIQILRDNNIQVDTFTGADGPTRQVMHAKGIVIDDGVLFSTGAVMDTWPINKADFSIELPASAAVSFRRYTDEAIRGDASPERRAELAAELASQGVVINDPVAGLTYISRAQDALIRGASCKLMVSISELVDPAMTQMLLDRVASGVEVTIQVRELDPVSIRLLNDAVSRYPNLHLEDSSWWEPRPHFNAIIADGSTAYLGTSYLWPTQRNMLHHGRSLENGVLLKGDAAASVGKQINELRTRAHSQNIKIPTPFTTGKYVPQSTSSKRQVIILLLACVLLTWCLNATLLRTLSSTLLPFS</sequence>
<dbReference type="SUPFAM" id="SSF56024">
    <property type="entry name" value="Phospholipase D/nuclease"/>
    <property type="match status" value="1"/>
</dbReference>
<gene>
    <name evidence="1" type="ORF">B0J13DRAFT_453650</name>
</gene>
<name>A0A9P9DWP1_9HYPO</name>
<proteinExistence type="predicted"/>
<dbReference type="AlphaFoldDB" id="A0A9P9DWP1"/>
<reference evidence="1" key="1">
    <citation type="journal article" date="2021" name="Nat. Commun.">
        <title>Genetic determinants of endophytism in the Arabidopsis root mycobiome.</title>
        <authorList>
            <person name="Mesny F."/>
            <person name="Miyauchi S."/>
            <person name="Thiergart T."/>
            <person name="Pickel B."/>
            <person name="Atanasova L."/>
            <person name="Karlsson M."/>
            <person name="Huettel B."/>
            <person name="Barry K.W."/>
            <person name="Haridas S."/>
            <person name="Chen C."/>
            <person name="Bauer D."/>
            <person name="Andreopoulos W."/>
            <person name="Pangilinan J."/>
            <person name="LaButti K."/>
            <person name="Riley R."/>
            <person name="Lipzen A."/>
            <person name="Clum A."/>
            <person name="Drula E."/>
            <person name="Henrissat B."/>
            <person name="Kohler A."/>
            <person name="Grigoriev I.V."/>
            <person name="Martin F.M."/>
            <person name="Hacquard S."/>
        </authorList>
    </citation>
    <scope>NUCLEOTIDE SEQUENCE</scope>
    <source>
        <strain evidence="1">MPI-CAGE-AT-0021</strain>
    </source>
</reference>
<evidence type="ECO:0000313" key="1">
    <source>
        <dbReference type="EMBL" id="KAH7127875.1"/>
    </source>
</evidence>
<evidence type="ECO:0000313" key="2">
    <source>
        <dbReference type="Proteomes" id="UP000717696"/>
    </source>
</evidence>